<dbReference type="GO" id="GO:0004519">
    <property type="term" value="F:endonuclease activity"/>
    <property type="evidence" value="ECO:0007669"/>
    <property type="project" value="InterPro"/>
</dbReference>
<feature type="domain" description="Restriction endonuclease type IV Mrr" evidence="1">
    <location>
        <begin position="249"/>
        <end position="365"/>
    </location>
</feature>
<feature type="domain" description="Restriction endonuclease AspBHI N-terminal" evidence="2">
    <location>
        <begin position="23"/>
        <end position="211"/>
    </location>
</feature>
<dbReference type="GeneID" id="75025779"/>
<evidence type="ECO:0008006" key="5">
    <source>
        <dbReference type="Google" id="ProtNLM"/>
    </source>
</evidence>
<protein>
    <recommendedName>
        <fullName evidence="5">Restriction endonuclease</fullName>
    </recommendedName>
</protein>
<dbReference type="EMBL" id="LT906479">
    <property type="protein sequence ID" value="SNV86446.1"/>
    <property type="molecule type" value="Genomic_DNA"/>
</dbReference>
<dbReference type="REBASE" id="216091">
    <property type="entry name" value="Sfi12148ORF588P"/>
</dbReference>
<dbReference type="OrthoDB" id="3010308at2"/>
<gene>
    <name evidence="3" type="ORF">SAMEA4384070_00589</name>
</gene>
<proteinExistence type="predicted"/>
<reference evidence="3 4" key="1">
    <citation type="submission" date="2017-06" db="EMBL/GenBank/DDBJ databases">
        <authorList>
            <consortium name="Pathogen Informatics"/>
        </authorList>
    </citation>
    <scope>NUCLEOTIDE SEQUENCE [LARGE SCALE GENOMIC DNA]</scope>
    <source>
        <strain evidence="3 4">NCTC12148</strain>
    </source>
</reference>
<evidence type="ECO:0000313" key="3">
    <source>
        <dbReference type="EMBL" id="SNV86446.1"/>
    </source>
</evidence>
<dbReference type="KEGG" id="sfj:SAMEA4384070_0589"/>
<evidence type="ECO:0000259" key="2">
    <source>
        <dbReference type="Pfam" id="PF18062"/>
    </source>
</evidence>
<dbReference type="GO" id="GO:0009307">
    <property type="term" value="P:DNA restriction-modification system"/>
    <property type="evidence" value="ECO:0007669"/>
    <property type="project" value="InterPro"/>
</dbReference>
<dbReference type="Gene3D" id="2.30.280.20">
    <property type="match status" value="1"/>
</dbReference>
<dbReference type="Pfam" id="PF18062">
    <property type="entry name" value="RE_AspBHI_N"/>
    <property type="match status" value="1"/>
</dbReference>
<accession>A0A240AU78</accession>
<dbReference type="RefSeq" id="WP_095095564.1">
    <property type="nucleotide sequence ID" value="NZ_CAMIQD010000003.1"/>
</dbReference>
<dbReference type="InterPro" id="IPR011856">
    <property type="entry name" value="tRNA_endonuc-like_dom_sf"/>
</dbReference>
<name>A0A240AU78_SERFI</name>
<dbReference type="Pfam" id="PF04471">
    <property type="entry name" value="Mrr_cat"/>
    <property type="match status" value="1"/>
</dbReference>
<evidence type="ECO:0000259" key="1">
    <source>
        <dbReference type="Pfam" id="PF04471"/>
    </source>
</evidence>
<keyword evidence="4" id="KW-1185">Reference proteome</keyword>
<dbReference type="InterPro" id="IPR007560">
    <property type="entry name" value="Restrct_endonuc_IV_Mrr"/>
</dbReference>
<dbReference type="Gene3D" id="3.40.1350.10">
    <property type="match status" value="1"/>
</dbReference>
<organism evidence="3 4">
    <name type="scientific">Serratia ficaria</name>
    <dbReference type="NCBI Taxonomy" id="61651"/>
    <lineage>
        <taxon>Bacteria</taxon>
        <taxon>Pseudomonadati</taxon>
        <taxon>Pseudomonadota</taxon>
        <taxon>Gammaproteobacteria</taxon>
        <taxon>Enterobacterales</taxon>
        <taxon>Yersiniaceae</taxon>
        <taxon>Serratia</taxon>
    </lineage>
</organism>
<dbReference type="GO" id="GO:0003677">
    <property type="term" value="F:DNA binding"/>
    <property type="evidence" value="ECO:0007669"/>
    <property type="project" value="InterPro"/>
</dbReference>
<dbReference type="AlphaFoldDB" id="A0A240AU78"/>
<dbReference type="Proteomes" id="UP000215134">
    <property type="component" value="Chromosome 1"/>
</dbReference>
<evidence type="ECO:0000313" key="4">
    <source>
        <dbReference type="Proteomes" id="UP000215134"/>
    </source>
</evidence>
<dbReference type="InterPro" id="IPR041409">
    <property type="entry name" value="RE_AspBHI_N"/>
</dbReference>
<sequence length="385" mass="43704">MIFSDLHLADLYVDETYGGSRNGNASDDPLPQLLSVDNGAGFRHLGKRPNVDTLKLLVLKTNLSDSSWPDMIDKENGTFIYYGDNRKPGDIHKTNRQGNLILKNLFNEASSNKSSVHFPPIFVFSNSGVYRDVVFLGLAVPGAIGLSPDDDLIAVWRKSEEGNRFQNYRAIFTILDIPKITRQWIKDIQLGNAVNSIYAPKPWLDWVNSRKLTPLRTKLSKQARTKAQQIPTSNDLIAYINCIYSYYKSNPYDFEKCAMEIARFFMPNIHRWEITRQWRDGGRDAIGTYRLGLDAGSIDVEFALEAKCYKLNSGVGVQAVSRLISRLRHRQFGIIVTTSYIDKQAYEELINDNHPVVVISAIDIANKVKEKIGGIKELNNWLERI</sequence>